<sequence>MTRTIPKLAPPLQPSAPHQREDDWPLGGQTPPADEVWMFVEVSAAQVSSSSDLGSKLRSPSQNSSRVASKRDFNLPKTKL</sequence>
<feature type="compositionally biased region" description="Low complexity" evidence="1">
    <location>
        <begin position="48"/>
        <end position="61"/>
    </location>
</feature>
<evidence type="ECO:0000313" key="3">
    <source>
        <dbReference type="Proteomes" id="UP000499080"/>
    </source>
</evidence>
<name>A0A4Y2CWU2_ARAVE</name>
<evidence type="ECO:0000256" key="1">
    <source>
        <dbReference type="SAM" id="MobiDB-lite"/>
    </source>
</evidence>
<comment type="caution">
    <text evidence="2">The sequence shown here is derived from an EMBL/GenBank/DDBJ whole genome shotgun (WGS) entry which is preliminary data.</text>
</comment>
<gene>
    <name evidence="2" type="ORF">AVEN_101442_1</name>
</gene>
<protein>
    <submittedName>
        <fullName evidence="2">Uncharacterized protein</fullName>
    </submittedName>
</protein>
<accession>A0A4Y2CWU2</accession>
<keyword evidence="3" id="KW-1185">Reference proteome</keyword>
<dbReference type="EMBL" id="BGPR01000255">
    <property type="protein sequence ID" value="GBM08317.1"/>
    <property type="molecule type" value="Genomic_DNA"/>
</dbReference>
<dbReference type="Proteomes" id="UP000499080">
    <property type="component" value="Unassembled WGS sequence"/>
</dbReference>
<proteinExistence type="predicted"/>
<organism evidence="2 3">
    <name type="scientific">Araneus ventricosus</name>
    <name type="common">Orbweaver spider</name>
    <name type="synonym">Epeira ventricosa</name>
    <dbReference type="NCBI Taxonomy" id="182803"/>
    <lineage>
        <taxon>Eukaryota</taxon>
        <taxon>Metazoa</taxon>
        <taxon>Ecdysozoa</taxon>
        <taxon>Arthropoda</taxon>
        <taxon>Chelicerata</taxon>
        <taxon>Arachnida</taxon>
        <taxon>Araneae</taxon>
        <taxon>Araneomorphae</taxon>
        <taxon>Entelegynae</taxon>
        <taxon>Araneoidea</taxon>
        <taxon>Araneidae</taxon>
        <taxon>Araneus</taxon>
    </lineage>
</organism>
<feature type="region of interest" description="Disordered" evidence="1">
    <location>
        <begin position="48"/>
        <end position="80"/>
    </location>
</feature>
<reference evidence="2 3" key="1">
    <citation type="journal article" date="2019" name="Sci. Rep.">
        <title>Orb-weaving spider Araneus ventricosus genome elucidates the spidroin gene catalogue.</title>
        <authorList>
            <person name="Kono N."/>
            <person name="Nakamura H."/>
            <person name="Ohtoshi R."/>
            <person name="Moran D.A.P."/>
            <person name="Shinohara A."/>
            <person name="Yoshida Y."/>
            <person name="Fujiwara M."/>
            <person name="Mori M."/>
            <person name="Tomita M."/>
            <person name="Arakawa K."/>
        </authorList>
    </citation>
    <scope>NUCLEOTIDE SEQUENCE [LARGE SCALE GENOMIC DNA]</scope>
</reference>
<evidence type="ECO:0000313" key="2">
    <source>
        <dbReference type="EMBL" id="GBM08317.1"/>
    </source>
</evidence>
<dbReference type="AlphaFoldDB" id="A0A4Y2CWU2"/>
<feature type="region of interest" description="Disordered" evidence="1">
    <location>
        <begin position="1"/>
        <end position="32"/>
    </location>
</feature>